<feature type="compositionally biased region" description="Basic and acidic residues" evidence="6">
    <location>
        <begin position="428"/>
        <end position="446"/>
    </location>
</feature>
<keyword evidence="3" id="KW-0547">Nucleotide-binding</keyword>
<gene>
    <name evidence="8" type="ORF">C1H76_8721</name>
</gene>
<dbReference type="SUPFAM" id="SSF56059">
    <property type="entry name" value="Glutathione synthetase ATP-binding domain-like"/>
    <property type="match status" value="1"/>
</dbReference>
<evidence type="ECO:0000256" key="2">
    <source>
        <dbReference type="ARBA" id="ARBA00022723"/>
    </source>
</evidence>
<reference evidence="8 9" key="1">
    <citation type="submission" date="2018-02" db="EMBL/GenBank/DDBJ databases">
        <title>Draft genome sequences of Elsinoe sp., causing black scab on jojoba.</title>
        <authorList>
            <person name="Stodart B."/>
            <person name="Jeffress S."/>
            <person name="Ash G."/>
            <person name="Arun Chinnappa K."/>
        </authorList>
    </citation>
    <scope>NUCLEOTIDE SEQUENCE [LARGE SCALE GENOMIC DNA]</scope>
    <source>
        <strain evidence="8 9">Hillstone_2</strain>
    </source>
</reference>
<evidence type="ECO:0000256" key="1">
    <source>
        <dbReference type="ARBA" id="ARBA00022598"/>
    </source>
</evidence>
<evidence type="ECO:0000256" key="3">
    <source>
        <dbReference type="ARBA" id="ARBA00022741"/>
    </source>
</evidence>
<dbReference type="AlphaFoldDB" id="A0A4U7AM23"/>
<accession>A0A4U7AM23</accession>
<keyword evidence="5" id="KW-0460">Magnesium</keyword>
<dbReference type="GO" id="GO:0005524">
    <property type="term" value="F:ATP binding"/>
    <property type="evidence" value="ECO:0007669"/>
    <property type="project" value="UniProtKB-KW"/>
</dbReference>
<dbReference type="InterPro" id="IPR016185">
    <property type="entry name" value="PreATP-grasp_dom_sf"/>
</dbReference>
<evidence type="ECO:0000313" key="9">
    <source>
        <dbReference type="Proteomes" id="UP000308133"/>
    </source>
</evidence>
<name>A0A4U7AM23_9PEZI</name>
<proteinExistence type="predicted"/>
<dbReference type="GO" id="GO:0046872">
    <property type="term" value="F:metal ion binding"/>
    <property type="evidence" value="ECO:0007669"/>
    <property type="project" value="UniProtKB-KW"/>
</dbReference>
<evidence type="ECO:0000259" key="7">
    <source>
        <dbReference type="Pfam" id="PF03738"/>
    </source>
</evidence>
<feature type="compositionally biased region" description="Acidic residues" evidence="6">
    <location>
        <begin position="405"/>
        <end position="414"/>
    </location>
</feature>
<dbReference type="EMBL" id="PTQR01000120">
    <property type="protein sequence ID" value="TKX19103.1"/>
    <property type="molecule type" value="Genomic_DNA"/>
</dbReference>
<sequence>MAIPALAVKQIVESWEREPPWGSVYGRFDVCFGGLDHEDPRLRIPKFYEFNADTPTSLIEAADIQWLWLEQTGHGNDQFNDITQRLVSGWKRNMDHIEAALGHKPTVHFAVAEGQEHGEDYMNVMLLAETCRKAGQTVKLITMEDIALNKCDGRFYDGDGLHIDVIFKLYPWEMMVQEEFGEACFNDMERIGQRDENGNYTGGTIWIEPPYKMLWSNKALFAILWSLFKDDPRSKWLLPTYLERDAPESLVKFAKKPIYSREGADIILHEDHRIIQDNTTRMYGAEGHVLQELSLLPAFVDETGQSYYPVLGIWIIDGDAVGMGIREDTTAITTDASVFIPHSISDGPVRYERKPVPDAETVEETIRRAPYEEALGQSFDDLVAYDNRNVAGGNDGKGDKAYGGDDNESGDEDERYGRGGYDDGGNDTGDHDNTRDNDDRGDHDGSNDTVEYDINGDYNSGDGYNHSRHDAGAPELEAACGVAFDKDQDRRPASH</sequence>
<feature type="region of interest" description="Disordered" evidence="6">
    <location>
        <begin position="390"/>
        <end position="472"/>
    </location>
</feature>
<dbReference type="SUPFAM" id="SSF52440">
    <property type="entry name" value="PreATP-grasp domain"/>
    <property type="match status" value="1"/>
</dbReference>
<dbReference type="Pfam" id="PF03738">
    <property type="entry name" value="GSP_synth"/>
    <property type="match status" value="1"/>
</dbReference>
<dbReference type="GO" id="GO:0016874">
    <property type="term" value="F:ligase activity"/>
    <property type="evidence" value="ECO:0007669"/>
    <property type="project" value="UniProtKB-KW"/>
</dbReference>
<dbReference type="Proteomes" id="UP000308133">
    <property type="component" value="Unassembled WGS sequence"/>
</dbReference>
<organism evidence="8 9">
    <name type="scientific">Elsinoe australis</name>
    <dbReference type="NCBI Taxonomy" id="40998"/>
    <lineage>
        <taxon>Eukaryota</taxon>
        <taxon>Fungi</taxon>
        <taxon>Dikarya</taxon>
        <taxon>Ascomycota</taxon>
        <taxon>Pezizomycotina</taxon>
        <taxon>Dothideomycetes</taxon>
        <taxon>Dothideomycetidae</taxon>
        <taxon>Myriangiales</taxon>
        <taxon>Elsinoaceae</taxon>
        <taxon>Elsinoe</taxon>
    </lineage>
</organism>
<evidence type="ECO:0000256" key="6">
    <source>
        <dbReference type="SAM" id="MobiDB-lite"/>
    </source>
</evidence>
<keyword evidence="1" id="KW-0436">Ligase</keyword>
<comment type="caution">
    <text evidence="8">The sequence shown here is derived from an EMBL/GenBank/DDBJ whole genome shotgun (WGS) entry which is preliminary data.</text>
</comment>
<feature type="domain" description="Glutathionylspermidine synthase pre-ATP-grasp-like" evidence="7">
    <location>
        <begin position="1"/>
        <end position="344"/>
    </location>
</feature>
<keyword evidence="4" id="KW-0067">ATP-binding</keyword>
<dbReference type="Gene3D" id="3.30.1490.330">
    <property type="match status" value="1"/>
</dbReference>
<protein>
    <recommendedName>
        <fullName evidence="7">Glutathionylspermidine synthase pre-ATP-grasp-like domain-containing protein</fullName>
    </recommendedName>
</protein>
<evidence type="ECO:0000256" key="5">
    <source>
        <dbReference type="ARBA" id="ARBA00022842"/>
    </source>
</evidence>
<evidence type="ECO:0000313" key="8">
    <source>
        <dbReference type="EMBL" id="TKX19103.1"/>
    </source>
</evidence>
<evidence type="ECO:0000256" key="4">
    <source>
        <dbReference type="ARBA" id="ARBA00022840"/>
    </source>
</evidence>
<dbReference type="InterPro" id="IPR005494">
    <property type="entry name" value="GSPS_pre-ATP-grasp-like_dom"/>
</dbReference>
<keyword evidence="2" id="KW-0479">Metal-binding</keyword>